<proteinExistence type="predicted"/>
<reference evidence="1" key="1">
    <citation type="submission" date="2019-11" db="UniProtKB">
        <authorList>
            <consortium name="WormBaseParasite"/>
        </authorList>
    </citation>
    <scope>IDENTIFICATION</scope>
</reference>
<dbReference type="AlphaFoldDB" id="A0A5K3FBK9"/>
<sequence>VPASAVDLVAAATTSTGVALEAAVVVAVVVDAVVSEAVVDGTAVVLEVVVANSPLLCHINLSIQPPCLLRLLVLP</sequence>
<dbReference type="WBParaSite" id="MCU_007025-RA">
    <property type="protein sequence ID" value="MCU_007025-RA"/>
    <property type="gene ID" value="MCU_007025"/>
</dbReference>
<organism evidence="1">
    <name type="scientific">Mesocestoides corti</name>
    <name type="common">Flatworm</name>
    <dbReference type="NCBI Taxonomy" id="53468"/>
    <lineage>
        <taxon>Eukaryota</taxon>
        <taxon>Metazoa</taxon>
        <taxon>Spiralia</taxon>
        <taxon>Lophotrochozoa</taxon>
        <taxon>Platyhelminthes</taxon>
        <taxon>Cestoda</taxon>
        <taxon>Eucestoda</taxon>
        <taxon>Cyclophyllidea</taxon>
        <taxon>Mesocestoididae</taxon>
        <taxon>Mesocestoides</taxon>
    </lineage>
</organism>
<name>A0A5K3FBK9_MESCO</name>
<evidence type="ECO:0000313" key="1">
    <source>
        <dbReference type="WBParaSite" id="MCU_007025-RA"/>
    </source>
</evidence>
<protein>
    <submittedName>
        <fullName evidence="1">Secreted protein</fullName>
    </submittedName>
</protein>
<accession>A0A5K3FBK9</accession>